<keyword evidence="3" id="KW-1185">Reference proteome</keyword>
<dbReference type="InterPro" id="IPR025452">
    <property type="entry name" value="DUF4218"/>
</dbReference>
<evidence type="ECO:0000313" key="2">
    <source>
        <dbReference type="EMBL" id="WMV19931.1"/>
    </source>
</evidence>
<dbReference type="PANTHER" id="PTHR48451:SF1">
    <property type="entry name" value="DUF4218 DOMAIN-CONTAINING PROTEIN"/>
    <property type="match status" value="1"/>
</dbReference>
<reference evidence="2" key="1">
    <citation type="submission" date="2023-08" db="EMBL/GenBank/DDBJ databases">
        <title>A de novo genome assembly of Solanum verrucosum Schlechtendal, a Mexican diploid species geographically isolated from the other diploid A-genome species in potato relatives.</title>
        <authorList>
            <person name="Hosaka K."/>
        </authorList>
    </citation>
    <scope>NUCLEOTIDE SEQUENCE</scope>
    <source>
        <tissue evidence="2">Young leaves</tissue>
    </source>
</reference>
<sequence>MVHLPVHLATEAEIAGPIHYRWMYPIERWLYFLKSLIGNRACPEGCIAEGYIANECMILSSRYLHRVDTRFNCPELIYDGGLKQSNGGLSIFSHPGKTLGAKDPCELEVDELEQAHLYILKNCDEGYFFSNETYGSLLFYREFAQTHENVRHLSNAEWSRQFIDWFKDMVSNT</sequence>
<feature type="domain" description="DUF4218" evidence="1">
    <location>
        <begin position="1"/>
        <end position="74"/>
    </location>
</feature>
<dbReference type="EMBL" id="CP133614">
    <property type="protein sequence ID" value="WMV19931.1"/>
    <property type="molecule type" value="Genomic_DNA"/>
</dbReference>
<gene>
    <name evidence="2" type="ORF">MTR67_013316</name>
</gene>
<proteinExistence type="predicted"/>
<organism evidence="2 3">
    <name type="scientific">Solanum verrucosum</name>
    <dbReference type="NCBI Taxonomy" id="315347"/>
    <lineage>
        <taxon>Eukaryota</taxon>
        <taxon>Viridiplantae</taxon>
        <taxon>Streptophyta</taxon>
        <taxon>Embryophyta</taxon>
        <taxon>Tracheophyta</taxon>
        <taxon>Spermatophyta</taxon>
        <taxon>Magnoliopsida</taxon>
        <taxon>eudicotyledons</taxon>
        <taxon>Gunneridae</taxon>
        <taxon>Pentapetalae</taxon>
        <taxon>asterids</taxon>
        <taxon>lamiids</taxon>
        <taxon>Solanales</taxon>
        <taxon>Solanaceae</taxon>
        <taxon>Solanoideae</taxon>
        <taxon>Solaneae</taxon>
        <taxon>Solanum</taxon>
    </lineage>
</organism>
<evidence type="ECO:0000259" key="1">
    <source>
        <dbReference type="Pfam" id="PF13960"/>
    </source>
</evidence>
<dbReference type="PANTHER" id="PTHR48451">
    <property type="entry name" value="DUF4218 DOMAIN-CONTAINING PROTEIN"/>
    <property type="match status" value="1"/>
</dbReference>
<evidence type="ECO:0000313" key="3">
    <source>
        <dbReference type="Proteomes" id="UP001234989"/>
    </source>
</evidence>
<protein>
    <recommendedName>
        <fullName evidence="1">DUF4218 domain-containing protein</fullName>
    </recommendedName>
</protein>
<name>A0AAF0QG44_SOLVR</name>
<accession>A0AAF0QG44</accession>
<dbReference type="Pfam" id="PF13960">
    <property type="entry name" value="DUF4218"/>
    <property type="match status" value="1"/>
</dbReference>
<dbReference type="Proteomes" id="UP001234989">
    <property type="component" value="Chromosome 3"/>
</dbReference>
<dbReference type="AlphaFoldDB" id="A0AAF0QG44"/>